<dbReference type="Proteomes" id="UP000789508">
    <property type="component" value="Unassembled WGS sequence"/>
</dbReference>
<sequence length="153" mass="17416">MSYKDSVALLEVVTDNASTTSNDINENSDSKRFQINKIFSYNKTEEHIDELYKDAPSKILKSEISQNSDNVVTLNKIEVNEKTMIRIEYHDPAQSQKQTIGYFEIGTKARTLRIIILDALNKLKRKTEKKHNQAPSNTISSSLPSNEREAHSS</sequence>
<evidence type="ECO:0000313" key="3">
    <source>
        <dbReference type="Proteomes" id="UP000789508"/>
    </source>
</evidence>
<protein>
    <submittedName>
        <fullName evidence="2">7262_t:CDS:1</fullName>
    </submittedName>
</protein>
<name>A0A9N9GME1_9GLOM</name>
<organism evidence="2 3">
    <name type="scientific">Ambispora leptoticha</name>
    <dbReference type="NCBI Taxonomy" id="144679"/>
    <lineage>
        <taxon>Eukaryota</taxon>
        <taxon>Fungi</taxon>
        <taxon>Fungi incertae sedis</taxon>
        <taxon>Mucoromycota</taxon>
        <taxon>Glomeromycotina</taxon>
        <taxon>Glomeromycetes</taxon>
        <taxon>Archaeosporales</taxon>
        <taxon>Ambisporaceae</taxon>
        <taxon>Ambispora</taxon>
    </lineage>
</organism>
<proteinExistence type="predicted"/>
<gene>
    <name evidence="2" type="ORF">ALEPTO_LOCUS8771</name>
</gene>
<reference evidence="2" key="1">
    <citation type="submission" date="2021-06" db="EMBL/GenBank/DDBJ databases">
        <authorList>
            <person name="Kallberg Y."/>
            <person name="Tangrot J."/>
            <person name="Rosling A."/>
        </authorList>
    </citation>
    <scope>NUCLEOTIDE SEQUENCE</scope>
    <source>
        <strain evidence="2">FL130A</strain>
    </source>
</reference>
<feature type="non-terminal residue" evidence="2">
    <location>
        <position position="153"/>
    </location>
</feature>
<evidence type="ECO:0000313" key="2">
    <source>
        <dbReference type="EMBL" id="CAG8616247.1"/>
    </source>
</evidence>
<keyword evidence="3" id="KW-1185">Reference proteome</keyword>
<dbReference type="AlphaFoldDB" id="A0A9N9GME1"/>
<feature type="region of interest" description="Disordered" evidence="1">
    <location>
        <begin position="126"/>
        <end position="153"/>
    </location>
</feature>
<feature type="compositionally biased region" description="Polar residues" evidence="1">
    <location>
        <begin position="133"/>
        <end position="145"/>
    </location>
</feature>
<dbReference type="EMBL" id="CAJVPS010005556">
    <property type="protein sequence ID" value="CAG8616247.1"/>
    <property type="molecule type" value="Genomic_DNA"/>
</dbReference>
<comment type="caution">
    <text evidence="2">The sequence shown here is derived from an EMBL/GenBank/DDBJ whole genome shotgun (WGS) entry which is preliminary data.</text>
</comment>
<evidence type="ECO:0000256" key="1">
    <source>
        <dbReference type="SAM" id="MobiDB-lite"/>
    </source>
</evidence>
<accession>A0A9N9GME1</accession>